<proteinExistence type="predicted"/>
<evidence type="ECO:0000313" key="1">
    <source>
        <dbReference type="EMBL" id="VEL07463.1"/>
    </source>
</evidence>
<dbReference type="EMBL" id="CAAALY010001791">
    <property type="protein sequence ID" value="VEL07463.1"/>
    <property type="molecule type" value="Genomic_DNA"/>
</dbReference>
<evidence type="ECO:0000313" key="2">
    <source>
        <dbReference type="Proteomes" id="UP000784294"/>
    </source>
</evidence>
<gene>
    <name evidence="1" type="ORF">PXEA_LOCUS903</name>
</gene>
<comment type="caution">
    <text evidence="1">The sequence shown here is derived from an EMBL/GenBank/DDBJ whole genome shotgun (WGS) entry which is preliminary data.</text>
</comment>
<protein>
    <submittedName>
        <fullName evidence="1">Uncharacterized protein</fullName>
    </submittedName>
</protein>
<dbReference type="AlphaFoldDB" id="A0A448WB69"/>
<name>A0A448WB69_9PLAT</name>
<keyword evidence="2" id="KW-1185">Reference proteome</keyword>
<dbReference type="Proteomes" id="UP000784294">
    <property type="component" value="Unassembled WGS sequence"/>
</dbReference>
<accession>A0A448WB69</accession>
<sequence length="567" mass="59207">MLSPVFVALSASSFPAFFGGSQSSGQSSQVIDDNVYLTPPQTRGKRTATPLHTYQQLTTSEAIHCAQLDAQSSSIGQTGTLHLLLLPPGASASSGSRIMIQKPTGASQAGSLLPCPSSFYPPLAYAGVSAQTNVIGGDTCNLNLPAHSSLISTCFDTSGECTATCKDGLYSGQKISESGTDLLVCHNTATNISDPGYAIATSKIVPSIASEYGSNFVHNTQAGGCNAVASTLHTLNLHEAIPMRRPIGDSGGLLMTSRSISDWPPTPTSCPLSYTTPTDTYRLTNSSLSPSKRHLEPSPGLPLSASLSHLTSTVVSPLSSPGVDCPVGCSILSPKLQSRRTPAAPLTCFSQASSSSSSPSVSVLTIGCESPCSISLTATQMPSSAAVTTAQTTSFTPSLPQSPPTEPILPLPTDTLSVFSTSIDHTVVSCIQPALSDLNTTLVPLSTNKEFSSDMGSLYHDSVGHIDHNITLKHTLPASQPPVAFCNDPVSNHTFTPINFGPTINSGRIANSINPYNEVGMSSSTISSLSTNCAQEDCLLPDELVDDVFDCEYLGLCFNSYIKPYSR</sequence>
<organism evidence="1 2">
    <name type="scientific">Protopolystoma xenopodis</name>
    <dbReference type="NCBI Taxonomy" id="117903"/>
    <lineage>
        <taxon>Eukaryota</taxon>
        <taxon>Metazoa</taxon>
        <taxon>Spiralia</taxon>
        <taxon>Lophotrochozoa</taxon>
        <taxon>Platyhelminthes</taxon>
        <taxon>Monogenea</taxon>
        <taxon>Polyopisthocotylea</taxon>
        <taxon>Polystomatidea</taxon>
        <taxon>Polystomatidae</taxon>
        <taxon>Protopolystoma</taxon>
    </lineage>
</organism>
<reference evidence="1" key="1">
    <citation type="submission" date="2018-11" db="EMBL/GenBank/DDBJ databases">
        <authorList>
            <consortium name="Pathogen Informatics"/>
        </authorList>
    </citation>
    <scope>NUCLEOTIDE SEQUENCE</scope>
</reference>